<evidence type="ECO:0000313" key="2">
    <source>
        <dbReference type="EMBL" id="AGC42586.1"/>
    </source>
</evidence>
<feature type="signal peptide" evidence="1">
    <location>
        <begin position="1"/>
        <end position="29"/>
    </location>
</feature>
<dbReference type="eggNOG" id="ENOG5031CQP">
    <property type="taxonomic scope" value="Bacteria"/>
</dbReference>
<keyword evidence="3" id="KW-1185">Reference proteome</keyword>
<dbReference type="Proteomes" id="UP000011131">
    <property type="component" value="Chromosome"/>
</dbReference>
<protein>
    <recommendedName>
        <fullName evidence="4">DUF4390 domain-containing protein</fullName>
    </recommendedName>
</protein>
<organism evidence="2 3">
    <name type="scientific">Myxococcus stipitatus (strain DSM 14675 / JCM 12634 / Mx s8)</name>
    <dbReference type="NCBI Taxonomy" id="1278073"/>
    <lineage>
        <taxon>Bacteria</taxon>
        <taxon>Pseudomonadati</taxon>
        <taxon>Myxococcota</taxon>
        <taxon>Myxococcia</taxon>
        <taxon>Myxococcales</taxon>
        <taxon>Cystobacterineae</taxon>
        <taxon>Myxococcaceae</taxon>
        <taxon>Myxococcus</taxon>
    </lineage>
</organism>
<proteinExistence type="predicted"/>
<feature type="chain" id="PRO_5003983869" description="DUF4390 domain-containing protein" evidence="1">
    <location>
        <begin position="30"/>
        <end position="202"/>
    </location>
</feature>
<dbReference type="OrthoDB" id="5508246at2"/>
<dbReference type="STRING" id="1278073.MYSTI_01238"/>
<dbReference type="EMBL" id="CP004025">
    <property type="protein sequence ID" value="AGC42586.1"/>
    <property type="molecule type" value="Genomic_DNA"/>
</dbReference>
<evidence type="ECO:0000313" key="3">
    <source>
        <dbReference type="Proteomes" id="UP000011131"/>
    </source>
</evidence>
<reference evidence="2 3" key="1">
    <citation type="journal article" date="2013" name="Genome Announc.">
        <title>Complete genome sequence of Myxococcus stipitatus strain DSM 14675, a fruiting myxobacterium.</title>
        <authorList>
            <person name="Huntley S."/>
            <person name="Kneip S."/>
            <person name="Treuner-Lange A."/>
            <person name="Sogaard-Andersen L."/>
        </authorList>
    </citation>
    <scope>NUCLEOTIDE SEQUENCE [LARGE SCALE GENOMIC DNA]</scope>
    <source>
        <strain evidence="3">DSM 14675 / JCM 12634 / Mx s8</strain>
    </source>
</reference>
<name>L7U1B6_MYXSD</name>
<evidence type="ECO:0000256" key="1">
    <source>
        <dbReference type="SAM" id="SignalP"/>
    </source>
</evidence>
<gene>
    <name evidence="2" type="ordered locus">MYSTI_01238</name>
</gene>
<dbReference type="AlphaFoldDB" id="L7U1B6"/>
<keyword evidence="1" id="KW-0732">Signal</keyword>
<dbReference type="HOGENOM" id="CLU_1382087_0_0_7"/>
<dbReference type="KEGG" id="msd:MYSTI_01238"/>
<sequence length="202" mass="22164">MARMGTWTRRTLGAALVATAGLFAPTAMAEAPRVTCTATLSGRRVLARSEVFAFLSEELDRLVRLGMAGKLEVELTLWKRRALWFNTRVDSARLTQVIAFTREGYALDGRTLPEGAQALKLDRVAWTLEDPPEKTDRFVIQVEVRLNVVTAASLGRMAAWLTRKEGGETDASLSTLTGPLLRSIAEDLSQRASGRCEVTPSN</sequence>
<dbReference type="PATRIC" id="fig|1278073.3.peg.1292"/>
<evidence type="ECO:0008006" key="4">
    <source>
        <dbReference type="Google" id="ProtNLM"/>
    </source>
</evidence>
<accession>L7U1B6</accession>